<sequence length="486" mass="54693">MSDTPILKMSHVSAQGSRTVAVPGFEILPGEQWAVIGGNGSGKSTFAMMLAAGKYCQTAPEKILTVSFEDEQGLLEREIYEDDSESMDKIDQGRTTHELITELLEPGVGLDEIIKTMQLDAFLYTGFRILSTGERRRMMIARALSQSPDMLVLDEPYDGLDHVFVSHLKEVIAQLSLEIPVVLIVNRLSHLGDHITHLACLHQMSLVLSGERGEVEKSPLWQQLQSMHTEERPLPSALEDAEPYEPVAGQPIIDMRSVNVGYHNKEIIRSLDWQIMPGEHWKISGPNGSGKSTLVNLVSGDHPQCYSNEIYLFGEQRGQGESIWDIKRHMGLMSTALHQQYRVRVPALTVLVSGFFDSIGIYQPVSREHKRIGNEWLKFLQLDHHAKTNFQNLSFGQQRMLLIARALIKRPHLLILDEPCQGLDPINRALVIQLINQIARRKIAQVLYISHDAEDHLDCLTHELRFEEIQPRPESGPAYAISKGSI</sequence>
<dbReference type="InterPro" id="IPR017871">
    <property type="entry name" value="ABC_transporter-like_CS"/>
</dbReference>
<evidence type="ECO:0000259" key="4">
    <source>
        <dbReference type="PROSITE" id="PS50893"/>
    </source>
</evidence>
<dbReference type="InterPro" id="IPR027417">
    <property type="entry name" value="P-loop_NTPase"/>
</dbReference>
<dbReference type="PROSITE" id="PS50893">
    <property type="entry name" value="ABC_TRANSPORTER_2"/>
    <property type="match status" value="2"/>
</dbReference>
<organism evidence="5">
    <name type="scientific">Oceaniferula spumae</name>
    <dbReference type="NCBI Taxonomy" id="2979115"/>
    <lineage>
        <taxon>Bacteria</taxon>
        <taxon>Pseudomonadati</taxon>
        <taxon>Verrucomicrobiota</taxon>
        <taxon>Verrucomicrobiia</taxon>
        <taxon>Verrucomicrobiales</taxon>
        <taxon>Verrucomicrobiaceae</taxon>
        <taxon>Oceaniferula</taxon>
    </lineage>
</organism>
<dbReference type="AlphaFoldDB" id="A0AAT9FKQ5"/>
<dbReference type="InterPro" id="IPR050153">
    <property type="entry name" value="Metal_Ion_Import_ABC"/>
</dbReference>
<dbReference type="NCBIfam" id="NF008186">
    <property type="entry name" value="PRK10938.1"/>
    <property type="match status" value="1"/>
</dbReference>
<keyword evidence="2" id="KW-0547">Nucleotide-binding</keyword>
<dbReference type="Gene3D" id="3.40.50.300">
    <property type="entry name" value="P-loop containing nucleotide triphosphate hydrolases"/>
    <property type="match status" value="2"/>
</dbReference>
<feature type="domain" description="ABC transporter" evidence="4">
    <location>
        <begin position="253"/>
        <end position="482"/>
    </location>
</feature>
<keyword evidence="1" id="KW-0813">Transport</keyword>
<dbReference type="InterPro" id="IPR003439">
    <property type="entry name" value="ABC_transporter-like_ATP-bd"/>
</dbReference>
<dbReference type="SUPFAM" id="SSF52540">
    <property type="entry name" value="P-loop containing nucleoside triphosphate hydrolases"/>
    <property type="match status" value="2"/>
</dbReference>
<reference evidence="5" key="1">
    <citation type="submission" date="2024-07" db="EMBL/GenBank/DDBJ databases">
        <title>Complete genome sequence of Verrucomicrobiaceae bacterium NT6N.</title>
        <authorList>
            <person name="Huang C."/>
            <person name="Takami H."/>
            <person name="Hamasaki K."/>
        </authorList>
    </citation>
    <scope>NUCLEOTIDE SEQUENCE</scope>
    <source>
        <strain evidence="5">NT6N</strain>
    </source>
</reference>
<dbReference type="Pfam" id="PF00005">
    <property type="entry name" value="ABC_tran"/>
    <property type="match status" value="2"/>
</dbReference>
<evidence type="ECO:0000256" key="3">
    <source>
        <dbReference type="ARBA" id="ARBA00022840"/>
    </source>
</evidence>
<dbReference type="InterPro" id="IPR003593">
    <property type="entry name" value="AAA+_ATPase"/>
</dbReference>
<dbReference type="PROSITE" id="PS00211">
    <property type="entry name" value="ABC_TRANSPORTER_1"/>
    <property type="match status" value="1"/>
</dbReference>
<dbReference type="GO" id="GO:0016887">
    <property type="term" value="F:ATP hydrolysis activity"/>
    <property type="evidence" value="ECO:0007669"/>
    <property type="project" value="InterPro"/>
</dbReference>
<evidence type="ECO:0000313" key="5">
    <source>
        <dbReference type="EMBL" id="BDS06682.1"/>
    </source>
</evidence>
<dbReference type="EMBL" id="AP026866">
    <property type="protein sequence ID" value="BDS06682.1"/>
    <property type="molecule type" value="Genomic_DNA"/>
</dbReference>
<feature type="domain" description="ABC transporter" evidence="4">
    <location>
        <begin position="1"/>
        <end position="228"/>
    </location>
</feature>
<keyword evidence="3" id="KW-0067">ATP-binding</keyword>
<dbReference type="GO" id="GO:0005524">
    <property type="term" value="F:ATP binding"/>
    <property type="evidence" value="ECO:0007669"/>
    <property type="project" value="UniProtKB-KW"/>
</dbReference>
<protein>
    <submittedName>
        <fullName evidence="5">ABC transporter</fullName>
    </submittedName>
</protein>
<name>A0AAT9FKQ5_9BACT</name>
<dbReference type="KEGG" id="osu:NT6N_17220"/>
<dbReference type="SMART" id="SM00382">
    <property type="entry name" value="AAA"/>
    <property type="match status" value="2"/>
</dbReference>
<dbReference type="PANTHER" id="PTHR42734">
    <property type="entry name" value="METAL TRANSPORT SYSTEM ATP-BINDING PROTEIN TM_0124-RELATED"/>
    <property type="match status" value="1"/>
</dbReference>
<evidence type="ECO:0000256" key="1">
    <source>
        <dbReference type="ARBA" id="ARBA00022448"/>
    </source>
</evidence>
<accession>A0AAT9FKQ5</accession>
<evidence type="ECO:0000256" key="2">
    <source>
        <dbReference type="ARBA" id="ARBA00022741"/>
    </source>
</evidence>
<gene>
    <name evidence="5" type="ORF">NT6N_17220</name>
</gene>
<proteinExistence type="predicted"/>